<dbReference type="RefSeq" id="WP_194563490.1">
    <property type="nucleotide sequence ID" value="NZ_JADKPV010000007.1"/>
</dbReference>
<gene>
    <name evidence="7" type="ORF">IRY55_11610</name>
</gene>
<dbReference type="PROSITE" id="PS51257">
    <property type="entry name" value="PROKAR_LIPOPROTEIN"/>
    <property type="match status" value="1"/>
</dbReference>
<dbReference type="CDD" id="cd08499">
    <property type="entry name" value="PBP2_Ylib_like"/>
    <property type="match status" value="1"/>
</dbReference>
<dbReference type="PANTHER" id="PTHR30290:SF9">
    <property type="entry name" value="OLIGOPEPTIDE-BINDING PROTEIN APPA"/>
    <property type="match status" value="1"/>
</dbReference>
<comment type="subcellular location">
    <subcellularLocation>
        <location evidence="1">Cell membrane</location>
        <topology evidence="1">Lipid-anchor</topology>
    </subcellularLocation>
</comment>
<proteinExistence type="inferred from homology"/>
<dbReference type="GO" id="GO:0042597">
    <property type="term" value="C:periplasmic space"/>
    <property type="evidence" value="ECO:0007669"/>
    <property type="project" value="UniProtKB-ARBA"/>
</dbReference>
<organism evidence="7 8">
    <name type="scientific">Savagea serpentis</name>
    <dbReference type="NCBI Taxonomy" id="2785297"/>
    <lineage>
        <taxon>Bacteria</taxon>
        <taxon>Bacillati</taxon>
        <taxon>Bacillota</taxon>
        <taxon>Bacilli</taxon>
        <taxon>Bacillales</taxon>
        <taxon>Caryophanaceae</taxon>
        <taxon>Savagea</taxon>
    </lineage>
</organism>
<dbReference type="GO" id="GO:0015833">
    <property type="term" value="P:peptide transport"/>
    <property type="evidence" value="ECO:0007669"/>
    <property type="project" value="TreeGrafter"/>
</dbReference>
<comment type="similarity">
    <text evidence="2">Belongs to the bacterial solute-binding protein 5 family.</text>
</comment>
<feature type="chain" id="PRO_5038754534" evidence="5">
    <location>
        <begin position="21"/>
        <end position="530"/>
    </location>
</feature>
<protein>
    <submittedName>
        <fullName evidence="7">Glutathione ABC transporter substrate-binding protein</fullName>
    </submittedName>
</protein>
<dbReference type="Pfam" id="PF00496">
    <property type="entry name" value="SBP_bac_5"/>
    <property type="match status" value="1"/>
</dbReference>
<keyword evidence="4 5" id="KW-0732">Signal</keyword>
<keyword evidence="3" id="KW-0813">Transport</keyword>
<dbReference type="GO" id="GO:0043190">
    <property type="term" value="C:ATP-binding cassette (ABC) transporter complex"/>
    <property type="evidence" value="ECO:0007669"/>
    <property type="project" value="InterPro"/>
</dbReference>
<evidence type="ECO:0000313" key="7">
    <source>
        <dbReference type="EMBL" id="MBF4502004.1"/>
    </source>
</evidence>
<dbReference type="EMBL" id="JADKPV010000007">
    <property type="protein sequence ID" value="MBF4502004.1"/>
    <property type="molecule type" value="Genomic_DNA"/>
</dbReference>
<reference evidence="7" key="1">
    <citation type="submission" date="2020-11" db="EMBL/GenBank/DDBJ databases">
        <title>Multidrug resistant novel bacterium Savagea serpentis sp. nov., isolated from the scats of a vine snake (Ahaetulla nasuta).</title>
        <authorList>
            <person name="Venkata Ramana V."/>
            <person name="Vikas Patil S."/>
            <person name="Yogita Lugani V."/>
        </authorList>
    </citation>
    <scope>NUCLEOTIDE SEQUENCE</scope>
    <source>
        <strain evidence="7">SN6</strain>
    </source>
</reference>
<dbReference type="Gene3D" id="3.40.190.10">
    <property type="entry name" value="Periplasmic binding protein-like II"/>
    <property type="match status" value="1"/>
</dbReference>
<dbReference type="PROSITE" id="PS01040">
    <property type="entry name" value="SBP_BACTERIAL_5"/>
    <property type="match status" value="1"/>
</dbReference>
<feature type="signal peptide" evidence="5">
    <location>
        <begin position="1"/>
        <end position="20"/>
    </location>
</feature>
<comment type="caution">
    <text evidence="7">The sequence shown here is derived from an EMBL/GenBank/DDBJ whole genome shotgun (WGS) entry which is preliminary data.</text>
</comment>
<dbReference type="InterPro" id="IPR023765">
    <property type="entry name" value="SBP_5_CS"/>
</dbReference>
<sequence length="530" mass="58714">MKQRSFLTLLMFALMTVVLAACSGGGNNESAKNPADRTPVEGGDLVVAVLSDAQSLDPASTNDASSSAVQANIFERLIVRNSDNELAPSLAESWEAVDELTWEFKLREGVKFHDGTDFNAEAVKVNLERILDPEVASPRYFLFQMIDEITVIDEHTVQIKTEYPFSPLLAHLSHTGSGMVSPAVIAEDYEAMKAGKIAGTIINEKPIGTGFFTFESWTPDDRIKLVRNEDYWGDKPHVDTVTFQVSPESATRNADLERGFVQIADPVQPIEVNSINESNFGSVFQKPSSGLSYIGFNMNKKPFDDKRVRQAITMMVNRAEIIDGIYEGFGIPAVGPLAPGIFGYDDSLEPIEYDVEKAKELLAEAGYADGFKTTIWTNDSDQRTDTAIMLQHALKEVNIDVDIEQLEWGAYLAKTAAGEHDMFIHGWSNPPGDADYGLYALFNSAQHGDAGNRSFYNNPDVDALLDEGRREADPEKRLAIYKEIQEILIDDAPLIFVHHQEYLVGLSNDIIGFDMDTSGIYNLQNVQFVE</sequence>
<name>A0A8J7GBR2_9BACL</name>
<evidence type="ECO:0000256" key="3">
    <source>
        <dbReference type="ARBA" id="ARBA00022448"/>
    </source>
</evidence>
<dbReference type="AlphaFoldDB" id="A0A8J7GBR2"/>
<dbReference type="Gene3D" id="3.90.76.10">
    <property type="entry name" value="Dipeptide-binding Protein, Domain 1"/>
    <property type="match status" value="1"/>
</dbReference>
<evidence type="ECO:0000313" key="8">
    <source>
        <dbReference type="Proteomes" id="UP000622653"/>
    </source>
</evidence>
<dbReference type="Gene3D" id="3.10.105.10">
    <property type="entry name" value="Dipeptide-binding Protein, Domain 3"/>
    <property type="match status" value="1"/>
</dbReference>
<evidence type="ECO:0000256" key="4">
    <source>
        <dbReference type="ARBA" id="ARBA00022729"/>
    </source>
</evidence>
<dbReference type="Proteomes" id="UP000622653">
    <property type="component" value="Unassembled WGS sequence"/>
</dbReference>
<accession>A0A8J7GBR2</accession>
<dbReference type="PIRSF" id="PIRSF002741">
    <property type="entry name" value="MppA"/>
    <property type="match status" value="1"/>
</dbReference>
<evidence type="ECO:0000256" key="1">
    <source>
        <dbReference type="ARBA" id="ARBA00004193"/>
    </source>
</evidence>
<dbReference type="GO" id="GO:1904680">
    <property type="term" value="F:peptide transmembrane transporter activity"/>
    <property type="evidence" value="ECO:0007669"/>
    <property type="project" value="TreeGrafter"/>
</dbReference>
<dbReference type="InterPro" id="IPR030678">
    <property type="entry name" value="Peptide/Ni-bd"/>
</dbReference>
<dbReference type="SUPFAM" id="SSF53850">
    <property type="entry name" value="Periplasmic binding protein-like II"/>
    <property type="match status" value="1"/>
</dbReference>
<feature type="domain" description="Solute-binding protein family 5" evidence="6">
    <location>
        <begin position="85"/>
        <end position="446"/>
    </location>
</feature>
<evidence type="ECO:0000256" key="2">
    <source>
        <dbReference type="ARBA" id="ARBA00005695"/>
    </source>
</evidence>
<dbReference type="InterPro" id="IPR000914">
    <property type="entry name" value="SBP_5_dom"/>
</dbReference>
<dbReference type="InterPro" id="IPR039424">
    <property type="entry name" value="SBP_5"/>
</dbReference>
<evidence type="ECO:0000256" key="5">
    <source>
        <dbReference type="SAM" id="SignalP"/>
    </source>
</evidence>
<dbReference type="PANTHER" id="PTHR30290">
    <property type="entry name" value="PERIPLASMIC BINDING COMPONENT OF ABC TRANSPORTER"/>
    <property type="match status" value="1"/>
</dbReference>
<keyword evidence="8" id="KW-1185">Reference proteome</keyword>
<evidence type="ECO:0000259" key="6">
    <source>
        <dbReference type="Pfam" id="PF00496"/>
    </source>
</evidence>